<dbReference type="Pfam" id="PF15206">
    <property type="entry name" value="FAM209"/>
    <property type="match status" value="1"/>
</dbReference>
<comment type="caution">
    <text evidence="2">The sequence shown here is derived from an EMBL/GenBank/DDBJ whole genome shotgun (WGS) entry which is preliminary data.</text>
</comment>
<evidence type="ECO:0000313" key="1">
    <source>
        <dbReference type="EMBL" id="KAG5194127.1"/>
    </source>
</evidence>
<dbReference type="PANTHER" id="PTHR35157:SF1">
    <property type="entry name" value="PROTEIN FAM209A"/>
    <property type="match status" value="1"/>
</dbReference>
<reference evidence="2 3" key="1">
    <citation type="submission" date="2020-12" db="EMBL/GenBank/DDBJ databases">
        <title>De novo assembly of Tibetan sheep genome.</title>
        <authorList>
            <person name="Li X."/>
        </authorList>
    </citation>
    <scope>NUCLEOTIDE SEQUENCE [LARGE SCALE GENOMIC DNA]</scope>
    <source>
        <tissue evidence="2">Heart</tissue>
    </source>
</reference>
<sequence length="102" mass="11152">MYLTVRLAGESGESSVQTPLARQAGSFGFQGKKKKEASPNKDCMFDTLTLLETDLVKFASRVWNLKLAMATGGNLNPPNVKVRADAPNNISVYELWGNEDSD</sequence>
<accession>A0A835ZJ71</accession>
<dbReference type="EMBL" id="JAEMGP010000027">
    <property type="protein sequence ID" value="KAG5194128.1"/>
    <property type="molecule type" value="Genomic_DNA"/>
</dbReference>
<dbReference type="AlphaFoldDB" id="A0A835ZJ71"/>
<dbReference type="InterPro" id="IPR027943">
    <property type="entry name" value="FAM209"/>
</dbReference>
<evidence type="ECO:0000313" key="2">
    <source>
        <dbReference type="EMBL" id="KAG5194128.1"/>
    </source>
</evidence>
<dbReference type="EMBL" id="JAEMGP010000027">
    <property type="protein sequence ID" value="KAG5194127.1"/>
    <property type="molecule type" value="Genomic_DNA"/>
</dbReference>
<gene>
    <name evidence="1" type="ORF">JEQ12_020488</name>
    <name evidence="2" type="ORF">JEQ12_020489</name>
</gene>
<name>A0A835ZJ71_SHEEP</name>
<proteinExistence type="predicted"/>
<dbReference type="PANTHER" id="PTHR35157">
    <property type="entry name" value="PROTEIN FAM209A"/>
    <property type="match status" value="1"/>
</dbReference>
<evidence type="ECO:0000313" key="3">
    <source>
        <dbReference type="Proteomes" id="UP000664991"/>
    </source>
</evidence>
<organism evidence="2 3">
    <name type="scientific">Ovis aries</name>
    <name type="common">Sheep</name>
    <dbReference type="NCBI Taxonomy" id="9940"/>
    <lineage>
        <taxon>Eukaryota</taxon>
        <taxon>Metazoa</taxon>
        <taxon>Chordata</taxon>
        <taxon>Craniata</taxon>
        <taxon>Vertebrata</taxon>
        <taxon>Euteleostomi</taxon>
        <taxon>Mammalia</taxon>
        <taxon>Eutheria</taxon>
        <taxon>Laurasiatheria</taxon>
        <taxon>Artiodactyla</taxon>
        <taxon>Ruminantia</taxon>
        <taxon>Pecora</taxon>
        <taxon>Bovidae</taxon>
        <taxon>Caprinae</taxon>
        <taxon>Ovis</taxon>
    </lineage>
</organism>
<dbReference type="Proteomes" id="UP000664991">
    <property type="component" value="Unassembled WGS sequence"/>
</dbReference>
<protein>
    <submittedName>
        <fullName evidence="2">Uncharacterized protein</fullName>
    </submittedName>
</protein>